<feature type="region of interest" description="Disordered" evidence="1">
    <location>
        <begin position="166"/>
        <end position="196"/>
    </location>
</feature>
<name>A0AAN9P9T6_CROPI</name>
<evidence type="ECO:0000313" key="2">
    <source>
        <dbReference type="EMBL" id="KAK7289624.1"/>
    </source>
</evidence>
<accession>A0AAN9P9T6</accession>
<dbReference type="Proteomes" id="UP001372338">
    <property type="component" value="Unassembled WGS sequence"/>
</dbReference>
<dbReference type="EMBL" id="JAYWIO010000001">
    <property type="protein sequence ID" value="KAK7289624.1"/>
    <property type="molecule type" value="Genomic_DNA"/>
</dbReference>
<comment type="caution">
    <text evidence="2">The sequence shown here is derived from an EMBL/GenBank/DDBJ whole genome shotgun (WGS) entry which is preliminary data.</text>
</comment>
<organism evidence="2 3">
    <name type="scientific">Crotalaria pallida</name>
    <name type="common">Smooth rattlebox</name>
    <name type="synonym">Crotalaria striata</name>
    <dbReference type="NCBI Taxonomy" id="3830"/>
    <lineage>
        <taxon>Eukaryota</taxon>
        <taxon>Viridiplantae</taxon>
        <taxon>Streptophyta</taxon>
        <taxon>Embryophyta</taxon>
        <taxon>Tracheophyta</taxon>
        <taxon>Spermatophyta</taxon>
        <taxon>Magnoliopsida</taxon>
        <taxon>eudicotyledons</taxon>
        <taxon>Gunneridae</taxon>
        <taxon>Pentapetalae</taxon>
        <taxon>rosids</taxon>
        <taxon>fabids</taxon>
        <taxon>Fabales</taxon>
        <taxon>Fabaceae</taxon>
        <taxon>Papilionoideae</taxon>
        <taxon>50 kb inversion clade</taxon>
        <taxon>genistoids sensu lato</taxon>
        <taxon>core genistoids</taxon>
        <taxon>Crotalarieae</taxon>
        <taxon>Crotalaria</taxon>
    </lineage>
</organism>
<evidence type="ECO:0000256" key="1">
    <source>
        <dbReference type="SAM" id="MobiDB-lite"/>
    </source>
</evidence>
<gene>
    <name evidence="2" type="ORF">RIF29_03414</name>
</gene>
<evidence type="ECO:0000313" key="3">
    <source>
        <dbReference type="Proteomes" id="UP001372338"/>
    </source>
</evidence>
<protein>
    <submittedName>
        <fullName evidence="2">Uncharacterized protein</fullName>
    </submittedName>
</protein>
<proteinExistence type="predicted"/>
<keyword evidence="3" id="KW-1185">Reference proteome</keyword>
<sequence>MVVVGPCSGGGFKPQGRGSHNIAVRRRRPILTSVAEAILQLRLSKLRSTMVIWGRLAMVVMCVAGEEQQHFLGKYCIYQIGEEKRMTVSNAFHPLGILSQVEALESKNFHLLPNPEFRELRALQFLTLESREMKSYEPLPDLECLDSKQFSVGKLQAKLNEATTVENSNSAPVLNGPTAASSKEEENLNGKLSDSPTADESSIFAFMTLLCVGLYCLH</sequence>
<dbReference type="AlphaFoldDB" id="A0AAN9P9T6"/>
<reference evidence="2 3" key="1">
    <citation type="submission" date="2024-01" db="EMBL/GenBank/DDBJ databases">
        <title>The genomes of 5 underutilized Papilionoideae crops provide insights into root nodulation and disease resistanc.</title>
        <authorList>
            <person name="Yuan L."/>
        </authorList>
    </citation>
    <scope>NUCLEOTIDE SEQUENCE [LARGE SCALE GENOMIC DNA]</scope>
    <source>
        <strain evidence="2">ZHUSHIDOU_FW_LH</strain>
        <tissue evidence="2">Leaf</tissue>
    </source>
</reference>